<organism evidence="2 3">
    <name type="scientific">Natronorubrum thiooxidans</name>
    <dbReference type="NCBI Taxonomy" id="308853"/>
    <lineage>
        <taxon>Archaea</taxon>
        <taxon>Methanobacteriati</taxon>
        <taxon>Methanobacteriota</taxon>
        <taxon>Stenosarchaea group</taxon>
        <taxon>Halobacteria</taxon>
        <taxon>Halobacteriales</taxon>
        <taxon>Natrialbaceae</taxon>
        <taxon>Natronorubrum</taxon>
    </lineage>
</organism>
<evidence type="ECO:0000313" key="2">
    <source>
        <dbReference type="EMBL" id="SIS03434.1"/>
    </source>
</evidence>
<protein>
    <submittedName>
        <fullName evidence="2">Uncharacterized protein</fullName>
    </submittedName>
</protein>
<proteinExistence type="predicted"/>
<dbReference type="Proteomes" id="UP000185936">
    <property type="component" value="Unassembled WGS sequence"/>
</dbReference>
<feature type="region of interest" description="Disordered" evidence="1">
    <location>
        <begin position="1"/>
        <end position="220"/>
    </location>
</feature>
<evidence type="ECO:0000256" key="1">
    <source>
        <dbReference type="SAM" id="MobiDB-lite"/>
    </source>
</evidence>
<dbReference type="AlphaFoldDB" id="A0A1N7FT37"/>
<dbReference type="STRING" id="308853.SAMN05421752_10853"/>
<feature type="compositionally biased region" description="Basic and acidic residues" evidence="1">
    <location>
        <begin position="1"/>
        <end position="13"/>
    </location>
</feature>
<keyword evidence="3" id="KW-1185">Reference proteome</keyword>
<feature type="compositionally biased region" description="Low complexity" evidence="1">
    <location>
        <begin position="100"/>
        <end position="114"/>
    </location>
</feature>
<feature type="compositionally biased region" description="Acidic residues" evidence="1">
    <location>
        <begin position="59"/>
        <end position="69"/>
    </location>
</feature>
<feature type="compositionally biased region" description="Acidic residues" evidence="1">
    <location>
        <begin position="155"/>
        <end position="168"/>
    </location>
</feature>
<accession>A0A1N7FT37</accession>
<gene>
    <name evidence="2" type="ORF">SAMN05421752_10853</name>
</gene>
<dbReference type="EMBL" id="FTNR01000008">
    <property type="protein sequence ID" value="SIS03434.1"/>
    <property type="molecule type" value="Genomic_DNA"/>
</dbReference>
<dbReference type="OrthoDB" id="170902at2157"/>
<reference evidence="3" key="1">
    <citation type="submission" date="2017-01" db="EMBL/GenBank/DDBJ databases">
        <authorList>
            <person name="Varghese N."/>
            <person name="Submissions S."/>
        </authorList>
    </citation>
    <scope>NUCLEOTIDE SEQUENCE [LARGE SCALE GENOMIC DNA]</scope>
    <source>
        <strain evidence="3">type strain: HArc-</strain>
    </source>
</reference>
<feature type="compositionally biased region" description="Acidic residues" evidence="1">
    <location>
        <begin position="205"/>
        <end position="217"/>
    </location>
</feature>
<feature type="compositionally biased region" description="Acidic residues" evidence="1">
    <location>
        <begin position="90"/>
        <end position="99"/>
    </location>
</feature>
<sequence>MSDEHPSPDKPEPDSSASTDDGDSNDSLEPSGGPQRVVSDQSVDDILNSLNETKAAADDSSDSTEETATETEPSVTTSFDEADVPAADDGTADAGDDPASDAATGIDAAATAIPDDTDLDEDASLEELAARIEDGTVTGADVRAAEAGSGRESTPDVDEIELSMDDLEATQAQSTSSNSGGGSATADLGDDAGPLAGSISRDAGDSSENDDEEDSEEAAGLFARIKQFFSG</sequence>
<name>A0A1N7FT37_9EURY</name>
<dbReference type="RefSeq" id="WP_076609457.1">
    <property type="nucleotide sequence ID" value="NZ_FTNR01000008.1"/>
</dbReference>
<evidence type="ECO:0000313" key="3">
    <source>
        <dbReference type="Proteomes" id="UP000185936"/>
    </source>
</evidence>
<feature type="compositionally biased region" description="Low complexity" evidence="1">
    <location>
        <begin position="70"/>
        <end position="89"/>
    </location>
</feature>
<feature type="compositionally biased region" description="Low complexity" evidence="1">
    <location>
        <begin position="169"/>
        <end position="178"/>
    </location>
</feature>
<feature type="compositionally biased region" description="Acidic residues" evidence="1">
    <location>
        <begin position="115"/>
        <end position="125"/>
    </location>
</feature>